<protein>
    <submittedName>
        <fullName evidence="1">Uncharacterized protein</fullName>
    </submittedName>
</protein>
<reference evidence="1" key="1">
    <citation type="journal article" date="2023" name="G3 (Bethesda)">
        <title>A reference genome for the long-term kleptoplast-retaining sea slug Elysia crispata morphotype clarki.</title>
        <authorList>
            <person name="Eastman K.E."/>
            <person name="Pendleton A.L."/>
            <person name="Shaikh M.A."/>
            <person name="Suttiyut T."/>
            <person name="Ogas R."/>
            <person name="Tomko P."/>
            <person name="Gavelis G."/>
            <person name="Widhalm J.R."/>
            <person name="Wisecaver J.H."/>
        </authorList>
    </citation>
    <scope>NUCLEOTIDE SEQUENCE</scope>
    <source>
        <strain evidence="1">ECLA1</strain>
    </source>
</reference>
<accession>A0AAE1CSE6</accession>
<evidence type="ECO:0000313" key="1">
    <source>
        <dbReference type="EMBL" id="KAK3732368.1"/>
    </source>
</evidence>
<proteinExistence type="predicted"/>
<keyword evidence="2" id="KW-1185">Reference proteome</keyword>
<name>A0AAE1CSE6_9GAST</name>
<comment type="caution">
    <text evidence="1">The sequence shown here is derived from an EMBL/GenBank/DDBJ whole genome shotgun (WGS) entry which is preliminary data.</text>
</comment>
<dbReference type="AlphaFoldDB" id="A0AAE1CSE6"/>
<organism evidence="1 2">
    <name type="scientific">Elysia crispata</name>
    <name type="common">lettuce slug</name>
    <dbReference type="NCBI Taxonomy" id="231223"/>
    <lineage>
        <taxon>Eukaryota</taxon>
        <taxon>Metazoa</taxon>
        <taxon>Spiralia</taxon>
        <taxon>Lophotrochozoa</taxon>
        <taxon>Mollusca</taxon>
        <taxon>Gastropoda</taxon>
        <taxon>Heterobranchia</taxon>
        <taxon>Euthyneura</taxon>
        <taxon>Panpulmonata</taxon>
        <taxon>Sacoglossa</taxon>
        <taxon>Placobranchoidea</taxon>
        <taxon>Plakobranchidae</taxon>
        <taxon>Elysia</taxon>
    </lineage>
</organism>
<dbReference type="Proteomes" id="UP001283361">
    <property type="component" value="Unassembled WGS sequence"/>
</dbReference>
<dbReference type="EMBL" id="JAWDGP010006966">
    <property type="protein sequence ID" value="KAK3732368.1"/>
    <property type="molecule type" value="Genomic_DNA"/>
</dbReference>
<sequence>MLERLTCPCGNHRDRDRDCGESSSVDQRSMCGERAQRTVTVRCSEWDWNRRFYNRVEFRVKALAHGQEKSILKFRTEDDKEPRSPGRRIESGKLLNQEKLNLEFRTEVDKEPRSPGRRIESGELLNQEKSNLEFRTEVDKEQRRPGRRIESLKPLSQEKSILEFRSEGYYWEKRVGSRTFLTGASD</sequence>
<evidence type="ECO:0000313" key="2">
    <source>
        <dbReference type="Proteomes" id="UP001283361"/>
    </source>
</evidence>
<gene>
    <name evidence="1" type="ORF">RRG08_006983</name>
</gene>